<evidence type="ECO:0000256" key="6">
    <source>
        <dbReference type="ARBA" id="ARBA00011881"/>
    </source>
</evidence>
<proteinExistence type="inferred from homology"/>
<dbReference type="Gene3D" id="3.40.50.620">
    <property type="entry name" value="HUPs"/>
    <property type="match status" value="1"/>
</dbReference>
<evidence type="ECO:0000313" key="23">
    <source>
        <dbReference type="Ensembl" id="ENSSFAP00005029198.1"/>
    </source>
</evidence>
<evidence type="ECO:0000256" key="3">
    <source>
        <dbReference type="ARBA" id="ARBA00004658"/>
    </source>
</evidence>
<dbReference type="PANTHER" id="PTHR12039:SF21">
    <property type="entry name" value="NICOTINAMIDE_NICOTINIC ACID MONONUCLEOTIDE ADENYLYLTRANSFERASE 1"/>
    <property type="match status" value="1"/>
</dbReference>
<dbReference type="GO" id="GO:0005634">
    <property type="term" value="C:nucleus"/>
    <property type="evidence" value="ECO:0007669"/>
    <property type="project" value="TreeGrafter"/>
</dbReference>
<dbReference type="InterPro" id="IPR051182">
    <property type="entry name" value="Euk_NMN_adenylyltrnsfrase"/>
</dbReference>
<evidence type="ECO:0000256" key="8">
    <source>
        <dbReference type="ARBA" id="ARBA00012390"/>
    </source>
</evidence>
<dbReference type="GO" id="GO:0004515">
    <property type="term" value="F:nicotinate-nucleotide adenylyltransferase activity"/>
    <property type="evidence" value="ECO:0007669"/>
    <property type="project" value="UniProtKB-EC"/>
</dbReference>
<dbReference type="PANTHER" id="PTHR12039">
    <property type="entry name" value="NICOTINAMIDE MONONUCLEOTIDE ADENYLYLTRANSFERASE"/>
    <property type="match status" value="1"/>
</dbReference>
<evidence type="ECO:0000256" key="14">
    <source>
        <dbReference type="ARBA" id="ARBA00023027"/>
    </source>
</evidence>
<evidence type="ECO:0000256" key="1">
    <source>
        <dbReference type="ARBA" id="ARBA00001946"/>
    </source>
</evidence>
<dbReference type="Ensembl" id="ENSSFAT00005030274.1">
    <property type="protein sequence ID" value="ENSSFAP00005029198.1"/>
    <property type="gene ID" value="ENSSFAG00005014846.1"/>
</dbReference>
<dbReference type="Pfam" id="PF01467">
    <property type="entry name" value="CTP_transf_like"/>
    <property type="match status" value="1"/>
</dbReference>
<comment type="pathway">
    <text evidence="3">Cofactor biosynthesis; NAD(+) biosynthesis; NAD(+) from nicotinamide D-ribonucleotide: step 1/1.</text>
</comment>
<organism evidence="23 24">
    <name type="scientific">Salarias fasciatus</name>
    <name type="common">Jewelled blenny</name>
    <name type="synonym">Blennius fasciatus</name>
    <dbReference type="NCBI Taxonomy" id="181472"/>
    <lineage>
        <taxon>Eukaryota</taxon>
        <taxon>Metazoa</taxon>
        <taxon>Chordata</taxon>
        <taxon>Craniata</taxon>
        <taxon>Vertebrata</taxon>
        <taxon>Euteleostomi</taxon>
        <taxon>Actinopterygii</taxon>
        <taxon>Neopterygii</taxon>
        <taxon>Teleostei</taxon>
        <taxon>Neoteleostei</taxon>
        <taxon>Acanthomorphata</taxon>
        <taxon>Ovalentaria</taxon>
        <taxon>Blenniimorphae</taxon>
        <taxon>Blenniiformes</taxon>
        <taxon>Blennioidei</taxon>
        <taxon>Blenniidae</taxon>
        <taxon>Salariinae</taxon>
        <taxon>Salarias</taxon>
    </lineage>
</organism>
<evidence type="ECO:0000259" key="22">
    <source>
        <dbReference type="Pfam" id="PF01467"/>
    </source>
</evidence>
<keyword evidence="10" id="KW-0808">Transferase</keyword>
<dbReference type="GO" id="GO:0009435">
    <property type="term" value="P:NAD+ biosynthetic process"/>
    <property type="evidence" value="ECO:0007669"/>
    <property type="project" value="TreeGrafter"/>
</dbReference>
<dbReference type="InParanoid" id="A0A672HIV2"/>
<feature type="domain" description="Cytidyltransferase-like" evidence="22">
    <location>
        <begin position="12"/>
        <end position="103"/>
    </location>
</feature>
<dbReference type="Proteomes" id="UP000472267">
    <property type="component" value="Chromosome 6"/>
</dbReference>
<keyword evidence="14" id="KW-0520">NAD</keyword>
<evidence type="ECO:0000256" key="20">
    <source>
        <dbReference type="ARBA" id="ARBA00079369"/>
    </source>
</evidence>
<dbReference type="InterPro" id="IPR014729">
    <property type="entry name" value="Rossmann-like_a/b/a_fold"/>
</dbReference>
<evidence type="ECO:0000256" key="10">
    <source>
        <dbReference type="ARBA" id="ARBA00022679"/>
    </source>
</evidence>
<comment type="catalytic activity">
    <reaction evidence="17">
        <text>beta-nicotinamide D-ribonucleotide + ATP + H(+) = diphosphate + NAD(+)</text>
        <dbReference type="Rhea" id="RHEA:21360"/>
        <dbReference type="ChEBI" id="CHEBI:14649"/>
        <dbReference type="ChEBI" id="CHEBI:15378"/>
        <dbReference type="ChEBI" id="CHEBI:30616"/>
        <dbReference type="ChEBI" id="CHEBI:33019"/>
        <dbReference type="ChEBI" id="CHEBI:57540"/>
        <dbReference type="EC" id="2.7.7.1"/>
    </reaction>
    <physiologicalReaction direction="left-to-right" evidence="17">
        <dbReference type="Rhea" id="RHEA:21361"/>
    </physiologicalReaction>
    <physiologicalReaction direction="right-to-left" evidence="17">
        <dbReference type="Rhea" id="RHEA:21362"/>
    </physiologicalReaction>
</comment>
<comment type="function">
    <text evidence="21">Catalyzes the formation of NAD(+) from nicotinamide mononucleotide (NMN) and ATP. Can also use the deamidated form; nicotinic acid mononucleotide (NaMN) as substrate with the same efficiency. Can use triazofurin monophosphate (TrMP) as substrate. Can also use GTP and ITP as nucleotide donors. Also catalyzes the reverse reaction, i.e. the pyrophosphorolytic cleavage of NAD(+). For the pyrophosphorolytic activity, can use NAD(+), NADH, NaAD, nicotinic acid adenine dinucleotide phosphate (NHD), nicotinamide guanine dinucleotide (NGD) as substrates. Fails to cleave phosphorylated dinucleotides NADP(+), NADPH and NaADP(+). Protects against axonal degeneration following injury. May be involved in the maintenance of axonal integrity. Also functions as a stress-response chaperone protein that prevents toxic aggregation of proteins; this function may be independent of its NAD(+) synthesis activity.</text>
</comment>
<dbReference type="GO" id="GO:0005524">
    <property type="term" value="F:ATP binding"/>
    <property type="evidence" value="ECO:0007669"/>
    <property type="project" value="UniProtKB-KW"/>
</dbReference>
<evidence type="ECO:0000256" key="2">
    <source>
        <dbReference type="ARBA" id="ARBA00004173"/>
    </source>
</evidence>
<evidence type="ECO:0000256" key="4">
    <source>
        <dbReference type="ARBA" id="ARBA00005019"/>
    </source>
</evidence>
<comment type="pathway">
    <text evidence="4">Cofactor biosynthesis; NAD(+) biosynthesis; deamido-NAD(+) from nicotinate D-ribonucleotide: step 1/1.</text>
</comment>
<name>A0A672HIV2_SALFA</name>
<comment type="cofactor">
    <cofactor evidence="1">
        <name>Mg(2+)</name>
        <dbReference type="ChEBI" id="CHEBI:18420"/>
    </cofactor>
</comment>
<evidence type="ECO:0000256" key="18">
    <source>
        <dbReference type="ARBA" id="ARBA00074013"/>
    </source>
</evidence>
<dbReference type="EC" id="2.7.7.18" evidence="7"/>
<comment type="subunit">
    <text evidence="6">Homotetramer.</text>
</comment>
<evidence type="ECO:0000256" key="11">
    <source>
        <dbReference type="ARBA" id="ARBA00022695"/>
    </source>
</evidence>
<evidence type="ECO:0000256" key="21">
    <source>
        <dbReference type="ARBA" id="ARBA00093425"/>
    </source>
</evidence>
<keyword evidence="11" id="KW-0548">Nucleotidyltransferase</keyword>
<dbReference type="GO" id="GO:0000309">
    <property type="term" value="F:nicotinamide-nucleotide adenylyltransferase activity"/>
    <property type="evidence" value="ECO:0007669"/>
    <property type="project" value="UniProtKB-EC"/>
</dbReference>
<evidence type="ECO:0000256" key="19">
    <source>
        <dbReference type="ARBA" id="ARBA00075132"/>
    </source>
</evidence>
<evidence type="ECO:0000256" key="15">
    <source>
        <dbReference type="ARBA" id="ARBA00023128"/>
    </source>
</evidence>
<evidence type="ECO:0000256" key="5">
    <source>
        <dbReference type="ARBA" id="ARBA00007064"/>
    </source>
</evidence>
<comment type="catalytic activity">
    <reaction evidence="16">
        <text>nicotinate beta-D-ribonucleotide + ATP + H(+) = deamido-NAD(+) + diphosphate</text>
        <dbReference type="Rhea" id="RHEA:22860"/>
        <dbReference type="ChEBI" id="CHEBI:15378"/>
        <dbReference type="ChEBI" id="CHEBI:30616"/>
        <dbReference type="ChEBI" id="CHEBI:33019"/>
        <dbReference type="ChEBI" id="CHEBI:57502"/>
        <dbReference type="ChEBI" id="CHEBI:58437"/>
        <dbReference type="EC" id="2.7.7.18"/>
    </reaction>
    <physiologicalReaction direction="left-to-right" evidence="16">
        <dbReference type="Rhea" id="RHEA:22861"/>
    </physiologicalReaction>
    <physiologicalReaction direction="right-to-left" evidence="16">
        <dbReference type="Rhea" id="RHEA:22862"/>
    </physiologicalReaction>
</comment>
<evidence type="ECO:0000256" key="7">
    <source>
        <dbReference type="ARBA" id="ARBA00012389"/>
    </source>
</evidence>
<dbReference type="AlphaFoldDB" id="A0A672HIV2"/>
<dbReference type="SUPFAM" id="SSF52374">
    <property type="entry name" value="Nucleotidylyl transferase"/>
    <property type="match status" value="1"/>
</dbReference>
<evidence type="ECO:0000256" key="9">
    <source>
        <dbReference type="ARBA" id="ARBA00022642"/>
    </source>
</evidence>
<keyword evidence="15" id="KW-0496">Mitochondrion</keyword>
<keyword evidence="12" id="KW-0547">Nucleotide-binding</keyword>
<dbReference type="FunFam" id="3.40.50.620:FF:000221">
    <property type="entry name" value="Nicotinamide/nicotinic acid mononucleotide adenylyltransferase 3"/>
    <property type="match status" value="1"/>
</dbReference>
<dbReference type="InterPro" id="IPR004821">
    <property type="entry name" value="Cyt_trans-like"/>
</dbReference>
<evidence type="ECO:0000256" key="12">
    <source>
        <dbReference type="ARBA" id="ARBA00022741"/>
    </source>
</evidence>
<evidence type="ECO:0000256" key="16">
    <source>
        <dbReference type="ARBA" id="ARBA00048514"/>
    </source>
</evidence>
<comment type="subcellular location">
    <subcellularLocation>
        <location evidence="2">Mitochondrion</location>
    </subcellularLocation>
</comment>
<sequence length="189" mass="21368">MKNHSTTRVVLLACGSFNPITNMHLRMFELARDHLEDTDRYTVVKGIISPVGDSYKKKGLIEACHRLEMAKLATETSDWITVDSWESLQPEWVETCKVIRHHHEELLASQQSTDDVDTGKRPGGILTRCLSHLSWFHSMWRSSGSTLSSTLVTEVLTLSIRERPATLRRELISAACILDFVLSVMTQSS</sequence>
<evidence type="ECO:0000313" key="24">
    <source>
        <dbReference type="Proteomes" id="UP000472267"/>
    </source>
</evidence>
<keyword evidence="9" id="KW-0662">Pyridine nucleotide biosynthesis</keyword>
<dbReference type="GO" id="GO:0005759">
    <property type="term" value="C:mitochondrial matrix"/>
    <property type="evidence" value="ECO:0007669"/>
    <property type="project" value="UniProtKB-ARBA"/>
</dbReference>
<comment type="similarity">
    <text evidence="5">Belongs to the eukaryotic NMN adenylyltransferase family.</text>
</comment>
<accession>A0A672HIV2</accession>
<protein>
    <recommendedName>
        <fullName evidence="18">Nicotinamide/nicotinic acid mononucleotide adenylyltransferase 3</fullName>
        <ecNumber evidence="8">2.7.7.1</ecNumber>
        <ecNumber evidence="7">2.7.7.18</ecNumber>
    </recommendedName>
    <alternativeName>
        <fullName evidence="19">Nicotinamide-nucleotide adenylyltransferase 3</fullName>
    </alternativeName>
    <alternativeName>
        <fullName evidence="20">Nicotinate-nucleotide adenylyltransferase 3</fullName>
    </alternativeName>
</protein>
<evidence type="ECO:0000256" key="17">
    <source>
        <dbReference type="ARBA" id="ARBA00048969"/>
    </source>
</evidence>
<reference evidence="23" key="1">
    <citation type="submission" date="2019-06" db="EMBL/GenBank/DDBJ databases">
        <authorList>
            <consortium name="Wellcome Sanger Institute Data Sharing"/>
        </authorList>
    </citation>
    <scope>NUCLEOTIDE SEQUENCE [LARGE SCALE GENOMIC DNA]</scope>
</reference>
<reference evidence="23" key="2">
    <citation type="submission" date="2025-08" db="UniProtKB">
        <authorList>
            <consortium name="Ensembl"/>
        </authorList>
    </citation>
    <scope>IDENTIFICATION</scope>
</reference>
<reference evidence="23" key="3">
    <citation type="submission" date="2025-09" db="UniProtKB">
        <authorList>
            <consortium name="Ensembl"/>
        </authorList>
    </citation>
    <scope>IDENTIFICATION</scope>
</reference>
<dbReference type="EC" id="2.7.7.1" evidence="8"/>
<evidence type="ECO:0000256" key="13">
    <source>
        <dbReference type="ARBA" id="ARBA00022840"/>
    </source>
</evidence>
<keyword evidence="13" id="KW-0067">ATP-binding</keyword>
<keyword evidence="24" id="KW-1185">Reference proteome</keyword>